<dbReference type="Pfam" id="PF19086">
    <property type="entry name" value="Terpene_syn_C_2"/>
    <property type="match status" value="1"/>
</dbReference>
<evidence type="ECO:0000256" key="1">
    <source>
        <dbReference type="ARBA" id="ARBA00001946"/>
    </source>
</evidence>
<accession>A0ABR1Q0N5</accession>
<evidence type="ECO:0000313" key="6">
    <source>
        <dbReference type="Proteomes" id="UP001391051"/>
    </source>
</evidence>
<keyword evidence="4" id="KW-0456">Lyase</keyword>
<dbReference type="SFLD" id="SFLDG01020">
    <property type="entry name" value="Terpene_Cyclase_Like_2"/>
    <property type="match status" value="1"/>
</dbReference>
<dbReference type="Gene3D" id="1.10.600.10">
    <property type="entry name" value="Farnesyl Diphosphate Synthase"/>
    <property type="match status" value="1"/>
</dbReference>
<dbReference type="InterPro" id="IPR008949">
    <property type="entry name" value="Isoprenoid_synthase_dom_sf"/>
</dbReference>
<dbReference type="RefSeq" id="XP_066695592.1">
    <property type="nucleotide sequence ID" value="XM_066848896.1"/>
</dbReference>
<evidence type="ECO:0000313" key="5">
    <source>
        <dbReference type="EMBL" id="KAK7943561.1"/>
    </source>
</evidence>
<keyword evidence="6" id="KW-1185">Reference proteome</keyword>
<comment type="caution">
    <text evidence="5">The sequence shown here is derived from an EMBL/GenBank/DDBJ whole genome shotgun (WGS) entry which is preliminary data.</text>
</comment>
<dbReference type="PANTHER" id="PTHR35201">
    <property type="entry name" value="TERPENE SYNTHASE"/>
    <property type="match status" value="1"/>
</dbReference>
<name>A0ABR1Q0N5_9PEZI</name>
<comment type="similarity">
    <text evidence="2 4">Belongs to the terpene synthase family.</text>
</comment>
<proteinExistence type="inferred from homology"/>
<dbReference type="EC" id="4.2.3.-" evidence="4"/>
<comment type="cofactor">
    <cofactor evidence="1 4">
        <name>Mg(2+)</name>
        <dbReference type="ChEBI" id="CHEBI:18420"/>
    </cofactor>
</comment>
<evidence type="ECO:0000256" key="4">
    <source>
        <dbReference type="RuleBase" id="RU366034"/>
    </source>
</evidence>
<evidence type="ECO:0000256" key="2">
    <source>
        <dbReference type="ARBA" id="ARBA00006333"/>
    </source>
</evidence>
<keyword evidence="4" id="KW-0479">Metal-binding</keyword>
<sequence>MPSTDTRITIPNFMASWPSSGKGWPWDATPHVESESIKAESEQWMRSYDGIEGAFVDKIIRGRFPDIACLIYGHQTREHCLLQALIMLHFFVIDEVTDHEGDAAVREKADAMARALRNPDSLASMPADTWVGVRMAADISARYHAIGTRTSWQFFVDTFVDYLDGVVDEAAARDKPILSRAGYLALRTKTIGVLPGMAMALIECELQPGFLDLDVAKSLMGLTVLILIHQNDMYSFDKERARGEDGHNGVRVLMEERGLGVQEAMDCLGRETGDLVRQFVRLCENLPRLEDETNDEHFRVVRDGCVSWIIGMEVWYTQVTSRYGMQNLDKDRSYRPAQC</sequence>
<reference evidence="5 6" key="1">
    <citation type="submission" date="2023-01" db="EMBL/GenBank/DDBJ databases">
        <title>Analysis of 21 Apiospora genomes using comparative genomics revels a genus with tremendous synthesis potential of carbohydrate active enzymes and secondary metabolites.</title>
        <authorList>
            <person name="Sorensen T."/>
        </authorList>
    </citation>
    <scope>NUCLEOTIDE SEQUENCE [LARGE SCALE GENOMIC DNA]</scope>
    <source>
        <strain evidence="5 6">CBS 24483</strain>
    </source>
</reference>
<dbReference type="PANTHER" id="PTHR35201:SF4">
    <property type="entry name" value="BETA-PINACENE SYNTHASE-RELATED"/>
    <property type="match status" value="1"/>
</dbReference>
<organism evidence="5 6">
    <name type="scientific">Apiospora aurea</name>
    <dbReference type="NCBI Taxonomy" id="335848"/>
    <lineage>
        <taxon>Eukaryota</taxon>
        <taxon>Fungi</taxon>
        <taxon>Dikarya</taxon>
        <taxon>Ascomycota</taxon>
        <taxon>Pezizomycotina</taxon>
        <taxon>Sordariomycetes</taxon>
        <taxon>Xylariomycetidae</taxon>
        <taxon>Amphisphaeriales</taxon>
        <taxon>Apiosporaceae</taxon>
        <taxon>Apiospora</taxon>
    </lineage>
</organism>
<dbReference type="GeneID" id="92081958"/>
<dbReference type="SUPFAM" id="SSF48576">
    <property type="entry name" value="Terpenoid synthases"/>
    <property type="match status" value="1"/>
</dbReference>
<dbReference type="InterPro" id="IPR034686">
    <property type="entry name" value="Terpene_cyclase-like_2"/>
</dbReference>
<gene>
    <name evidence="5" type="ORF">PG986_012674</name>
</gene>
<dbReference type="SFLD" id="SFLDS00005">
    <property type="entry name" value="Isoprenoid_Synthase_Type_I"/>
    <property type="match status" value="1"/>
</dbReference>
<dbReference type="EMBL" id="JAQQWE010000008">
    <property type="protein sequence ID" value="KAK7943561.1"/>
    <property type="molecule type" value="Genomic_DNA"/>
</dbReference>
<dbReference type="Proteomes" id="UP001391051">
    <property type="component" value="Unassembled WGS sequence"/>
</dbReference>
<keyword evidence="3 4" id="KW-0460">Magnesium</keyword>
<protein>
    <recommendedName>
        <fullName evidence="4">Terpene synthase</fullName>
        <ecNumber evidence="4">4.2.3.-</ecNumber>
    </recommendedName>
</protein>
<evidence type="ECO:0000256" key="3">
    <source>
        <dbReference type="ARBA" id="ARBA00022842"/>
    </source>
</evidence>